<evidence type="ECO:0000313" key="1">
    <source>
        <dbReference type="EMBL" id="KAG5462118.1"/>
    </source>
</evidence>
<proteinExistence type="predicted"/>
<dbReference type="EMBL" id="JAEFCI010002604">
    <property type="protein sequence ID" value="KAG5462118.1"/>
    <property type="molecule type" value="Genomic_DNA"/>
</dbReference>
<dbReference type="Proteomes" id="UP000673691">
    <property type="component" value="Unassembled WGS sequence"/>
</dbReference>
<name>A0A8H7ZYZ4_9FUNG</name>
<reference evidence="1 2" key="1">
    <citation type="journal article" name="Sci. Rep.">
        <title>Genome-scale phylogenetic analyses confirm Olpidium as the closest living zoosporic fungus to the non-flagellated, terrestrial fungi.</title>
        <authorList>
            <person name="Chang Y."/>
            <person name="Rochon D."/>
            <person name="Sekimoto S."/>
            <person name="Wang Y."/>
            <person name="Chovatia M."/>
            <person name="Sandor L."/>
            <person name="Salamov A."/>
            <person name="Grigoriev I.V."/>
            <person name="Stajich J.E."/>
            <person name="Spatafora J.W."/>
        </authorList>
    </citation>
    <scope>NUCLEOTIDE SEQUENCE [LARGE SCALE GENOMIC DNA]</scope>
    <source>
        <strain evidence="1">S191</strain>
    </source>
</reference>
<sequence>MVIRSATECSKVVKAKFRFLVLGICRSGSSTMVVCAESDCRGILSLPIPRPIASGVSCLLL</sequence>
<evidence type="ECO:0000313" key="2">
    <source>
        <dbReference type="Proteomes" id="UP000673691"/>
    </source>
</evidence>
<organism evidence="1 2">
    <name type="scientific">Olpidium bornovanus</name>
    <dbReference type="NCBI Taxonomy" id="278681"/>
    <lineage>
        <taxon>Eukaryota</taxon>
        <taxon>Fungi</taxon>
        <taxon>Fungi incertae sedis</taxon>
        <taxon>Olpidiomycota</taxon>
        <taxon>Olpidiomycotina</taxon>
        <taxon>Olpidiomycetes</taxon>
        <taxon>Olpidiales</taxon>
        <taxon>Olpidiaceae</taxon>
        <taxon>Olpidium</taxon>
    </lineage>
</organism>
<comment type="caution">
    <text evidence="1">The sequence shown here is derived from an EMBL/GenBank/DDBJ whole genome shotgun (WGS) entry which is preliminary data.</text>
</comment>
<dbReference type="AlphaFoldDB" id="A0A8H7ZYZ4"/>
<protein>
    <submittedName>
        <fullName evidence="1">Uncharacterized protein</fullName>
    </submittedName>
</protein>
<gene>
    <name evidence="1" type="ORF">BJ554DRAFT_5587</name>
</gene>
<accession>A0A8H7ZYZ4</accession>
<keyword evidence="2" id="KW-1185">Reference proteome</keyword>